<dbReference type="AlphaFoldDB" id="A0A4C1W142"/>
<organism evidence="1 2">
    <name type="scientific">Eumeta variegata</name>
    <name type="common">Bagworm moth</name>
    <name type="synonym">Eumeta japonica</name>
    <dbReference type="NCBI Taxonomy" id="151549"/>
    <lineage>
        <taxon>Eukaryota</taxon>
        <taxon>Metazoa</taxon>
        <taxon>Ecdysozoa</taxon>
        <taxon>Arthropoda</taxon>
        <taxon>Hexapoda</taxon>
        <taxon>Insecta</taxon>
        <taxon>Pterygota</taxon>
        <taxon>Neoptera</taxon>
        <taxon>Endopterygota</taxon>
        <taxon>Lepidoptera</taxon>
        <taxon>Glossata</taxon>
        <taxon>Ditrysia</taxon>
        <taxon>Tineoidea</taxon>
        <taxon>Psychidae</taxon>
        <taxon>Oiketicinae</taxon>
        <taxon>Eumeta</taxon>
    </lineage>
</organism>
<proteinExistence type="predicted"/>
<protein>
    <submittedName>
        <fullName evidence="1">Uncharacterized protein</fullName>
    </submittedName>
</protein>
<sequence length="93" mass="10320">MLPFCDPHHKSGTIRHDTILNDDNSLRMVSCQDSYFNPSPAEAIYNSFDFGLKDLDFKSVGSKLLTIVVIDSMITSGIDDLTCCRSSARMVVT</sequence>
<keyword evidence="2" id="KW-1185">Reference proteome</keyword>
<evidence type="ECO:0000313" key="1">
    <source>
        <dbReference type="EMBL" id="GBP44219.1"/>
    </source>
</evidence>
<reference evidence="1 2" key="1">
    <citation type="journal article" date="2019" name="Commun. Biol.">
        <title>The bagworm genome reveals a unique fibroin gene that provides high tensile strength.</title>
        <authorList>
            <person name="Kono N."/>
            <person name="Nakamura H."/>
            <person name="Ohtoshi R."/>
            <person name="Tomita M."/>
            <person name="Numata K."/>
            <person name="Arakawa K."/>
        </authorList>
    </citation>
    <scope>NUCLEOTIDE SEQUENCE [LARGE SCALE GENOMIC DNA]</scope>
</reference>
<dbReference type="EMBL" id="BGZK01000449">
    <property type="protein sequence ID" value="GBP44219.1"/>
    <property type="molecule type" value="Genomic_DNA"/>
</dbReference>
<dbReference type="Proteomes" id="UP000299102">
    <property type="component" value="Unassembled WGS sequence"/>
</dbReference>
<comment type="caution">
    <text evidence="1">The sequence shown here is derived from an EMBL/GenBank/DDBJ whole genome shotgun (WGS) entry which is preliminary data.</text>
</comment>
<evidence type="ECO:0000313" key="2">
    <source>
        <dbReference type="Proteomes" id="UP000299102"/>
    </source>
</evidence>
<name>A0A4C1W142_EUMVA</name>
<gene>
    <name evidence="1" type="ORF">EVAR_22103_1</name>
</gene>
<accession>A0A4C1W142</accession>